<protein>
    <recommendedName>
        <fullName evidence="2">STAS domain-containing protein</fullName>
    </recommendedName>
</protein>
<dbReference type="EMBL" id="QXFT01001496">
    <property type="protein sequence ID" value="KAE9317157.1"/>
    <property type="molecule type" value="Genomic_DNA"/>
</dbReference>
<evidence type="ECO:0000313" key="8">
    <source>
        <dbReference type="Proteomes" id="UP000435112"/>
    </source>
</evidence>
<evidence type="ECO:0000313" key="5">
    <source>
        <dbReference type="EMBL" id="KAE9317157.1"/>
    </source>
</evidence>
<accession>A0A6A4E3P9</accession>
<dbReference type="OrthoDB" id="110530at2759"/>
<dbReference type="SUPFAM" id="SSF52091">
    <property type="entry name" value="SpoIIaa-like"/>
    <property type="match status" value="1"/>
</dbReference>
<dbReference type="Proteomes" id="UP000435112">
    <property type="component" value="Unassembled WGS sequence"/>
</dbReference>
<reference evidence="5 7" key="1">
    <citation type="submission" date="2018-08" db="EMBL/GenBank/DDBJ databases">
        <title>Genomic investigation of the strawberry pathogen Phytophthora fragariae indicates pathogenicity is determined by transcriptional variation in three key races.</title>
        <authorList>
            <person name="Adams T.M."/>
            <person name="Armitage A.D."/>
            <person name="Sobczyk M.K."/>
            <person name="Bates H.J."/>
            <person name="Dunwell J.M."/>
            <person name="Nellist C.F."/>
            <person name="Harrison R.J."/>
        </authorList>
    </citation>
    <scope>NUCLEOTIDE SEQUENCE [LARGE SCALE GENOMIC DNA]</scope>
    <source>
        <strain evidence="4 6">SCRP249</strain>
        <strain evidence="3 8">SCRP324</strain>
        <strain evidence="5 7">SCRP333</strain>
    </source>
</reference>
<evidence type="ECO:0000259" key="2">
    <source>
        <dbReference type="PROSITE" id="PS50801"/>
    </source>
</evidence>
<evidence type="ECO:0000313" key="4">
    <source>
        <dbReference type="EMBL" id="KAE9004525.1"/>
    </source>
</evidence>
<dbReference type="EMBL" id="QXFV01001495">
    <property type="protein sequence ID" value="KAE9004525.1"/>
    <property type="molecule type" value="Genomic_DNA"/>
</dbReference>
<dbReference type="GO" id="GO:0016020">
    <property type="term" value="C:membrane"/>
    <property type="evidence" value="ECO:0007669"/>
    <property type="project" value="InterPro"/>
</dbReference>
<dbReference type="Gene3D" id="3.30.750.24">
    <property type="entry name" value="STAS domain"/>
    <property type="match status" value="1"/>
</dbReference>
<evidence type="ECO:0000256" key="1">
    <source>
        <dbReference type="SAM" id="SignalP"/>
    </source>
</evidence>
<sequence length="185" mass="20006">LGVLQGLIASIVCSVLALMVKTKRSPVVILGELDNGSLVDRDVFPQAQDLNDIIVVRVESSLYFANCERVAKAIEREMSRLLKKGVTTHGVVLDAYHMNDLDATTIQVLSDTQEKLAVRKVRFAIANAKGRLHDILAATNLPKRILGGDPRVSVEDAVRLLRALQVLGNMDTSPSSLGATVNVPV</sequence>
<feature type="signal peptide" evidence="1">
    <location>
        <begin position="1"/>
        <end position="17"/>
    </location>
</feature>
<dbReference type="PANTHER" id="PTHR11814">
    <property type="entry name" value="SULFATE TRANSPORTER"/>
    <property type="match status" value="1"/>
</dbReference>
<keyword evidence="1" id="KW-0732">Signal</keyword>
<name>A0A6A4E3P9_9STRA</name>
<dbReference type="GO" id="GO:0055085">
    <property type="term" value="P:transmembrane transport"/>
    <property type="evidence" value="ECO:0007669"/>
    <property type="project" value="InterPro"/>
</dbReference>
<organism evidence="5 7">
    <name type="scientific">Phytophthora rubi</name>
    <dbReference type="NCBI Taxonomy" id="129364"/>
    <lineage>
        <taxon>Eukaryota</taxon>
        <taxon>Sar</taxon>
        <taxon>Stramenopiles</taxon>
        <taxon>Oomycota</taxon>
        <taxon>Peronosporomycetes</taxon>
        <taxon>Peronosporales</taxon>
        <taxon>Peronosporaceae</taxon>
        <taxon>Phytophthora</taxon>
    </lineage>
</organism>
<evidence type="ECO:0000313" key="6">
    <source>
        <dbReference type="Proteomes" id="UP000429607"/>
    </source>
</evidence>
<proteinExistence type="predicted"/>
<evidence type="ECO:0000313" key="3">
    <source>
        <dbReference type="EMBL" id="KAE9000657.1"/>
    </source>
</evidence>
<dbReference type="PROSITE" id="PS50801">
    <property type="entry name" value="STAS"/>
    <property type="match status" value="1"/>
</dbReference>
<dbReference type="AlphaFoldDB" id="A0A6A4E3P9"/>
<dbReference type="FunFam" id="3.30.750.24:FF:000021">
    <property type="entry name" value="Sulfate Permease (SulP) Family"/>
    <property type="match status" value="1"/>
</dbReference>
<dbReference type="CDD" id="cd07042">
    <property type="entry name" value="STAS_SulP_like_sulfate_transporter"/>
    <property type="match status" value="1"/>
</dbReference>
<dbReference type="Proteomes" id="UP000429607">
    <property type="component" value="Unassembled WGS sequence"/>
</dbReference>
<dbReference type="Proteomes" id="UP000434957">
    <property type="component" value="Unassembled WGS sequence"/>
</dbReference>
<dbReference type="InterPro" id="IPR001902">
    <property type="entry name" value="SLC26A/SulP_fam"/>
</dbReference>
<feature type="chain" id="PRO_5033524932" description="STAS domain-containing protein" evidence="1">
    <location>
        <begin position="18"/>
        <end position="185"/>
    </location>
</feature>
<feature type="non-terminal residue" evidence="5">
    <location>
        <position position="1"/>
    </location>
</feature>
<keyword evidence="7" id="KW-1185">Reference proteome</keyword>
<comment type="caution">
    <text evidence="5">The sequence shown here is derived from an EMBL/GenBank/DDBJ whole genome shotgun (WGS) entry which is preliminary data.</text>
</comment>
<gene>
    <name evidence="4" type="ORF">PR001_g17692</name>
    <name evidence="3" type="ORF">PR002_g18125</name>
    <name evidence="5" type="ORF">PR003_g18546</name>
</gene>
<feature type="domain" description="STAS" evidence="2">
    <location>
        <begin position="43"/>
        <end position="161"/>
    </location>
</feature>
<dbReference type="Pfam" id="PF01740">
    <property type="entry name" value="STAS"/>
    <property type="match status" value="1"/>
</dbReference>
<dbReference type="InterPro" id="IPR002645">
    <property type="entry name" value="STAS_dom"/>
</dbReference>
<evidence type="ECO:0000313" key="7">
    <source>
        <dbReference type="Proteomes" id="UP000434957"/>
    </source>
</evidence>
<dbReference type="InterPro" id="IPR036513">
    <property type="entry name" value="STAS_dom_sf"/>
</dbReference>
<dbReference type="EMBL" id="QXFU01001521">
    <property type="protein sequence ID" value="KAE9000657.1"/>
    <property type="molecule type" value="Genomic_DNA"/>
</dbReference>